<dbReference type="PANTHER" id="PTHR43736:SF1">
    <property type="entry name" value="DIHYDRONEOPTERIN TRIPHOSPHATE DIPHOSPHATASE"/>
    <property type="match status" value="1"/>
</dbReference>
<gene>
    <name evidence="3" type="ORF">ACFP57_12875</name>
</gene>
<dbReference type="Pfam" id="PF00293">
    <property type="entry name" value="NUDIX"/>
    <property type="match status" value="1"/>
</dbReference>
<organism evidence="3 4">
    <name type="scientific">Luteococcus sanguinis</name>
    <dbReference type="NCBI Taxonomy" id="174038"/>
    <lineage>
        <taxon>Bacteria</taxon>
        <taxon>Bacillati</taxon>
        <taxon>Actinomycetota</taxon>
        <taxon>Actinomycetes</taxon>
        <taxon>Propionibacteriales</taxon>
        <taxon>Propionibacteriaceae</taxon>
        <taxon>Luteococcus</taxon>
    </lineage>
</organism>
<feature type="domain" description="Nudix hydrolase" evidence="2">
    <location>
        <begin position="46"/>
        <end position="181"/>
    </location>
</feature>
<evidence type="ECO:0000313" key="3">
    <source>
        <dbReference type="EMBL" id="MFC6397868.1"/>
    </source>
</evidence>
<dbReference type="EMBL" id="JBHSUA010000024">
    <property type="protein sequence ID" value="MFC6397868.1"/>
    <property type="molecule type" value="Genomic_DNA"/>
</dbReference>
<comment type="caution">
    <text evidence="3">The sequence shown here is derived from an EMBL/GenBank/DDBJ whole genome shotgun (WGS) entry which is preliminary data.</text>
</comment>
<dbReference type="RefSeq" id="WP_343886920.1">
    <property type="nucleotide sequence ID" value="NZ_BAAAKI010000025.1"/>
</dbReference>
<comment type="similarity">
    <text evidence="1">Belongs to the Nudix hydrolase family.</text>
</comment>
<evidence type="ECO:0000259" key="2">
    <source>
        <dbReference type="PROSITE" id="PS51462"/>
    </source>
</evidence>
<dbReference type="CDD" id="cd03674">
    <property type="entry name" value="NUDIX_Hydrolase"/>
    <property type="match status" value="1"/>
</dbReference>
<keyword evidence="3" id="KW-0378">Hydrolase</keyword>
<reference evidence="4" key="1">
    <citation type="journal article" date="2019" name="Int. J. Syst. Evol. Microbiol.">
        <title>The Global Catalogue of Microorganisms (GCM) 10K type strain sequencing project: providing services to taxonomists for standard genome sequencing and annotation.</title>
        <authorList>
            <consortium name="The Broad Institute Genomics Platform"/>
            <consortium name="The Broad Institute Genome Sequencing Center for Infectious Disease"/>
            <person name="Wu L."/>
            <person name="Ma J."/>
        </authorList>
    </citation>
    <scope>NUCLEOTIDE SEQUENCE [LARGE SCALE GENOMIC DNA]</scope>
    <source>
        <strain evidence="4">CGMCC 1.15277</strain>
    </source>
</reference>
<evidence type="ECO:0000313" key="4">
    <source>
        <dbReference type="Proteomes" id="UP001596266"/>
    </source>
</evidence>
<dbReference type="PROSITE" id="PS51462">
    <property type="entry name" value="NUDIX"/>
    <property type="match status" value="1"/>
</dbReference>
<dbReference type="Proteomes" id="UP001596266">
    <property type="component" value="Unassembled WGS sequence"/>
</dbReference>
<dbReference type="SUPFAM" id="SSF55811">
    <property type="entry name" value="Nudix"/>
    <property type="match status" value="1"/>
</dbReference>
<name>A0ABW1X2Z5_9ACTN</name>
<dbReference type="GO" id="GO:0016787">
    <property type="term" value="F:hydrolase activity"/>
    <property type="evidence" value="ECO:0007669"/>
    <property type="project" value="UniProtKB-KW"/>
</dbReference>
<sequence>MSDLRDSARATLAGWHAPTPSQQALREAYLGIIDAREDVCRRSCLPGHLTASALVLDPDGNACLVHHKIVGAWLQPGGHVEETTDETLADAALREAGEETGLPDLVIDPVPVHLDVHPITCRGSAGPTRHFDVRFLVLAPHVPPVVSAESHDVRWFAPAEWTSLRTELQETLAAARQRQLDPRRG</sequence>
<dbReference type="InterPro" id="IPR015797">
    <property type="entry name" value="NUDIX_hydrolase-like_dom_sf"/>
</dbReference>
<evidence type="ECO:0000256" key="1">
    <source>
        <dbReference type="ARBA" id="ARBA00005582"/>
    </source>
</evidence>
<accession>A0ABW1X2Z5</accession>
<protein>
    <submittedName>
        <fullName evidence="3">NUDIX hydrolase</fullName>
    </submittedName>
</protein>
<keyword evidence="4" id="KW-1185">Reference proteome</keyword>
<dbReference type="Gene3D" id="3.90.79.10">
    <property type="entry name" value="Nucleoside Triphosphate Pyrophosphohydrolase"/>
    <property type="match status" value="1"/>
</dbReference>
<dbReference type="PANTHER" id="PTHR43736">
    <property type="entry name" value="ADP-RIBOSE PYROPHOSPHATASE"/>
    <property type="match status" value="1"/>
</dbReference>
<dbReference type="InterPro" id="IPR000086">
    <property type="entry name" value="NUDIX_hydrolase_dom"/>
</dbReference>
<proteinExistence type="inferred from homology"/>